<organism evidence="1 2">
    <name type="scientific">[Candida] jaroonii</name>
    <dbReference type="NCBI Taxonomy" id="467808"/>
    <lineage>
        <taxon>Eukaryota</taxon>
        <taxon>Fungi</taxon>
        <taxon>Dikarya</taxon>
        <taxon>Ascomycota</taxon>
        <taxon>Saccharomycotina</taxon>
        <taxon>Pichiomycetes</taxon>
        <taxon>Debaryomycetaceae</taxon>
        <taxon>Yamadazyma</taxon>
    </lineage>
</organism>
<evidence type="ECO:0000313" key="1">
    <source>
        <dbReference type="EMBL" id="CAH6719407.1"/>
    </source>
</evidence>
<reference evidence="1" key="1">
    <citation type="submission" date="2022-06" db="EMBL/GenBank/DDBJ databases">
        <authorList>
            <person name="Legras J.-L."/>
            <person name="Devillers H."/>
            <person name="Grondin C."/>
        </authorList>
    </citation>
    <scope>NUCLEOTIDE SEQUENCE</scope>
    <source>
        <strain evidence="1">CLIB 1444</strain>
    </source>
</reference>
<evidence type="ECO:0000313" key="2">
    <source>
        <dbReference type="Proteomes" id="UP001152531"/>
    </source>
</evidence>
<protein>
    <submittedName>
        <fullName evidence="1">PH-responsive protein 2</fullName>
    </submittedName>
</protein>
<keyword evidence="2" id="KW-1185">Reference proteome</keyword>
<accession>A0ACA9Y399</accession>
<name>A0ACA9Y399_9ASCO</name>
<dbReference type="EMBL" id="CALSDN010000002">
    <property type="protein sequence ID" value="CAH6719407.1"/>
    <property type="molecule type" value="Genomic_DNA"/>
</dbReference>
<comment type="caution">
    <text evidence="1">The sequence shown here is derived from an EMBL/GenBank/DDBJ whole genome shotgun (WGS) entry which is preliminary data.</text>
</comment>
<sequence>MLLKSLSALFLSVASVLADDLPAIEIVGNKFFFSNNGSQFLMRGVAYQQDTANVTSGESFVDPLADVEACKRDVPYLQQLNTNIIRVYALNVTQDHTECMKLLNDAGIYVIADLSQPDESINRKDPQWNVELYNRYTGVVDLFQNYTNVLGFFAGNEVTNEVSNTDASAFVKAAVRDTKAYIKAQGYRNIPVGYSANDDTDIRLPLAEYFACGDDDERADFFGINMYEWCGSSTFKTSGYEDITEEYKDLGIPLFFSEYGCNKVSPRKFTEVGTIYSDEMTDVWSGGIVYMYFQEGNDYGLVSVVDSDSVSTLADFNYYKSEINSISPSYAQSSDEKSASPTECPTDTSNWNAATALPPTPDEDICECMVDSLKCVLDPSVDEDDYEDLFGTVCGFIDCSGINANGTTGEYGAYSPCSAKDRLDFVLNLYYLDQDESKSACDFDGSASLKSAATASSCSAYLKSAGVSGLGSLSGEIRATSHTDITKTSSGSKSTGSSSSSSSSSTSSGDSDSGAVMGAGVHYGLLVVAGLFGLGVFLA</sequence>
<gene>
    <name evidence="1" type="primary">PHR2</name>
    <name evidence="1" type="ORF">CLIB1444_02S07888</name>
</gene>
<proteinExistence type="predicted"/>
<dbReference type="Proteomes" id="UP001152531">
    <property type="component" value="Unassembled WGS sequence"/>
</dbReference>